<feature type="domain" description="DUF6570" evidence="1">
    <location>
        <begin position="44"/>
        <end position="89"/>
    </location>
</feature>
<name>A0A4S8KM86_DENBC</name>
<gene>
    <name evidence="2" type="ORF">K435DRAFT_608969</name>
</gene>
<evidence type="ECO:0000259" key="1">
    <source>
        <dbReference type="Pfam" id="PF20209"/>
    </source>
</evidence>
<dbReference type="EMBL" id="ML180809">
    <property type="protein sequence ID" value="THU76613.1"/>
    <property type="molecule type" value="Genomic_DNA"/>
</dbReference>
<evidence type="ECO:0000313" key="3">
    <source>
        <dbReference type="Proteomes" id="UP000297245"/>
    </source>
</evidence>
<feature type="non-terminal residue" evidence="2">
    <location>
        <position position="92"/>
    </location>
</feature>
<accession>A0A4S8KM86</accession>
<proteinExistence type="predicted"/>
<protein>
    <recommendedName>
        <fullName evidence="1">DUF6570 domain-containing protein</fullName>
    </recommendedName>
</protein>
<reference evidence="2 3" key="1">
    <citation type="journal article" date="2019" name="Nat. Ecol. Evol.">
        <title>Megaphylogeny resolves global patterns of mushroom evolution.</title>
        <authorList>
            <person name="Varga T."/>
            <person name="Krizsan K."/>
            <person name="Foldi C."/>
            <person name="Dima B."/>
            <person name="Sanchez-Garcia M."/>
            <person name="Sanchez-Ramirez S."/>
            <person name="Szollosi G.J."/>
            <person name="Szarkandi J.G."/>
            <person name="Papp V."/>
            <person name="Albert L."/>
            <person name="Andreopoulos W."/>
            <person name="Angelini C."/>
            <person name="Antonin V."/>
            <person name="Barry K.W."/>
            <person name="Bougher N.L."/>
            <person name="Buchanan P."/>
            <person name="Buyck B."/>
            <person name="Bense V."/>
            <person name="Catcheside P."/>
            <person name="Chovatia M."/>
            <person name="Cooper J."/>
            <person name="Damon W."/>
            <person name="Desjardin D."/>
            <person name="Finy P."/>
            <person name="Geml J."/>
            <person name="Haridas S."/>
            <person name="Hughes K."/>
            <person name="Justo A."/>
            <person name="Karasinski D."/>
            <person name="Kautmanova I."/>
            <person name="Kiss B."/>
            <person name="Kocsube S."/>
            <person name="Kotiranta H."/>
            <person name="LaButti K.M."/>
            <person name="Lechner B.E."/>
            <person name="Liimatainen K."/>
            <person name="Lipzen A."/>
            <person name="Lukacs Z."/>
            <person name="Mihaltcheva S."/>
            <person name="Morgado L.N."/>
            <person name="Niskanen T."/>
            <person name="Noordeloos M.E."/>
            <person name="Ohm R.A."/>
            <person name="Ortiz-Santana B."/>
            <person name="Ovrebo C."/>
            <person name="Racz N."/>
            <person name="Riley R."/>
            <person name="Savchenko A."/>
            <person name="Shiryaev A."/>
            <person name="Soop K."/>
            <person name="Spirin V."/>
            <person name="Szebenyi C."/>
            <person name="Tomsovsky M."/>
            <person name="Tulloss R.E."/>
            <person name="Uehling J."/>
            <person name="Grigoriev I.V."/>
            <person name="Vagvolgyi C."/>
            <person name="Papp T."/>
            <person name="Martin F.M."/>
            <person name="Miettinen O."/>
            <person name="Hibbett D.S."/>
            <person name="Nagy L.G."/>
        </authorList>
    </citation>
    <scope>NUCLEOTIDE SEQUENCE [LARGE SCALE GENOMIC DNA]</scope>
    <source>
        <strain evidence="2 3">CBS 962.96</strain>
    </source>
</reference>
<dbReference type="InterPro" id="IPR046700">
    <property type="entry name" value="DUF6570"/>
</dbReference>
<dbReference type="Pfam" id="PF20209">
    <property type="entry name" value="DUF6570"/>
    <property type="match status" value="1"/>
</dbReference>
<feature type="non-terminal residue" evidence="2">
    <location>
        <position position="1"/>
    </location>
</feature>
<organism evidence="2 3">
    <name type="scientific">Dendrothele bispora (strain CBS 962.96)</name>
    <dbReference type="NCBI Taxonomy" id="1314807"/>
    <lineage>
        <taxon>Eukaryota</taxon>
        <taxon>Fungi</taxon>
        <taxon>Dikarya</taxon>
        <taxon>Basidiomycota</taxon>
        <taxon>Agaricomycotina</taxon>
        <taxon>Agaricomycetes</taxon>
        <taxon>Agaricomycetidae</taxon>
        <taxon>Agaricales</taxon>
        <taxon>Agaricales incertae sedis</taxon>
        <taxon>Dendrothele</taxon>
    </lineage>
</organism>
<keyword evidence="3" id="KW-1185">Reference proteome</keyword>
<evidence type="ECO:0000313" key="2">
    <source>
        <dbReference type="EMBL" id="THU76613.1"/>
    </source>
</evidence>
<dbReference type="OrthoDB" id="3235800at2759"/>
<sequence length="92" mass="10282">PPLPTPVTRHPNVLVDPRGVLNDSSLSPHPLLTLCTECYCFLTRGKVPPLSLANHMFLGVVPPELRDLTVVEKAMIARCHAKCWIIQMKEEE</sequence>
<dbReference type="Proteomes" id="UP000297245">
    <property type="component" value="Unassembled WGS sequence"/>
</dbReference>
<dbReference type="AlphaFoldDB" id="A0A4S8KM86"/>